<name>A0ABQ1VX46_9BACT</name>
<sequence>MKTRPLVKIFLLIFGLALTLVVAAQFLLAPLYRDKLPALIRTTLTKDPNLVLTPFQSDISNWKNFPYLTLTLDNISLKDTSGAQPVEVLAVQHAEVLVPVLQWPYGRLRISKVYLDGLTFHQQVDSTGHKRSLSFGKGEKQDDDSGDFELNIPQLRIRNARFLSENQYKASAFSIQLLDSDLAANLSDRVLKITGKLEGKINYISSRDLRLFEDRDFTADARYTYDLDKKLGRIEDSKAILNENEVLISGTHQKTANGPGSELDLHFKGEQPFFFLLNQMNSVKSIPLLRQVESAGRVKLHYHIAGHSGPTKRPRNKLHFALQDGKLHWPTSRITLSHIQIAGLLDNGPKHAPESSSFTLHRVAVRTGQDSLQLKAKITDFTKPFVDARLSGSYTLDSLADLMPPDYLSLPRGTLAGDVTIKGNLYAGEDRLREDDLQWQGAIRLQQVGFQPAKLTVPFTDLNGEAKLAGNELRLQGMGGKLGGQAFTVEGSVRDAMNYLLGQQQTVTVRGAVKLKQVNTAWLKPAPDAKAGGQQTAAANAVVATTTILPEFLRLNMRLACQQLNMQEASVQNMRARLTSDGKRLTLSDIGLTSQGITVTGNVSAPNDNRKLHDASIQLAAHMGTLDLTSLQQVNAIAGSTGNGKKTASTDKAEGMAFLMPLQKVQLSLRVKHIDLPGEEDLQHLTVHLHKNKSHVTMQEMRFKTSKGGAATANGGFYLLSSKLTRPYLDVHLQYDFLDLQAFMQNFAALKTLLPEDQPQNLAEKKEEQEKGMNKLREKVYDLGLYVEAQELKYEYLKGSNLEIRARMDREQAQLDKLSLQAFGGKIFSHGMMYLNEPSDTIPVRLKAQVQDVDLEQLFAVAEQMELDMLGSQNIKGKADCNLTVYTKLDGTFTPSFDRTVAYSRASFRGMELIDIKPIQEALGFIRKERTGHLFFEDVDADFVLYKNKFVAPGFSMNNNLSSFDLRGSYTMRGDASLSVDINVFNVLFGNNQRRIEQIQEDTLSLKESQSKQHLVLVRDQDKYKVKLSNRKEREDISLVLRNEFLDVLEQYQIDTAFSEIK</sequence>
<evidence type="ECO:0000313" key="2">
    <source>
        <dbReference type="Proteomes" id="UP000634043"/>
    </source>
</evidence>
<keyword evidence="2" id="KW-1185">Reference proteome</keyword>
<organism evidence="1 2">
    <name type="scientific">Pontibacter amylolyticus</name>
    <dbReference type="NCBI Taxonomy" id="1424080"/>
    <lineage>
        <taxon>Bacteria</taxon>
        <taxon>Pseudomonadati</taxon>
        <taxon>Bacteroidota</taxon>
        <taxon>Cytophagia</taxon>
        <taxon>Cytophagales</taxon>
        <taxon>Hymenobacteraceae</taxon>
        <taxon>Pontibacter</taxon>
    </lineage>
</organism>
<evidence type="ECO:0000313" key="1">
    <source>
        <dbReference type="EMBL" id="GGG03780.1"/>
    </source>
</evidence>
<dbReference type="RefSeq" id="WP_188499994.1">
    <property type="nucleotide sequence ID" value="NZ_BMFP01000001.1"/>
</dbReference>
<dbReference type="Proteomes" id="UP000634043">
    <property type="component" value="Unassembled WGS sequence"/>
</dbReference>
<reference evidence="2" key="1">
    <citation type="journal article" date="2019" name="Int. J. Syst. Evol. Microbiol.">
        <title>The Global Catalogue of Microorganisms (GCM) 10K type strain sequencing project: providing services to taxonomists for standard genome sequencing and annotation.</title>
        <authorList>
            <consortium name="The Broad Institute Genomics Platform"/>
            <consortium name="The Broad Institute Genome Sequencing Center for Infectious Disease"/>
            <person name="Wu L."/>
            <person name="Ma J."/>
        </authorList>
    </citation>
    <scope>NUCLEOTIDE SEQUENCE [LARGE SCALE GENOMIC DNA]</scope>
    <source>
        <strain evidence="2">CGMCC 1.12749</strain>
    </source>
</reference>
<comment type="caution">
    <text evidence="1">The sequence shown here is derived from an EMBL/GenBank/DDBJ whole genome shotgun (WGS) entry which is preliminary data.</text>
</comment>
<dbReference type="PANTHER" id="PTHR30441">
    <property type="entry name" value="DUF748 DOMAIN-CONTAINING PROTEIN"/>
    <property type="match status" value="1"/>
</dbReference>
<proteinExistence type="predicted"/>
<evidence type="ECO:0008006" key="3">
    <source>
        <dbReference type="Google" id="ProtNLM"/>
    </source>
</evidence>
<dbReference type="PANTHER" id="PTHR30441:SF8">
    <property type="entry name" value="DUF748 DOMAIN-CONTAINING PROTEIN"/>
    <property type="match status" value="1"/>
</dbReference>
<accession>A0ABQ1VX46</accession>
<dbReference type="InterPro" id="IPR052894">
    <property type="entry name" value="AsmA-related"/>
</dbReference>
<protein>
    <recommendedName>
        <fullName evidence="3">AsmA-like C-terminal domain-containing protein</fullName>
    </recommendedName>
</protein>
<gene>
    <name evidence="1" type="ORF">GCM10011323_05760</name>
</gene>
<dbReference type="EMBL" id="BMFP01000001">
    <property type="protein sequence ID" value="GGG03780.1"/>
    <property type="molecule type" value="Genomic_DNA"/>
</dbReference>